<dbReference type="Gene3D" id="2.40.420.20">
    <property type="match status" value="1"/>
</dbReference>
<sequence>MNRKKKITTAIFLLALGGLLFLALMPSPVSVSTSAARHGYFAEYVEDEGYTRLRDTYTISAPISGLLRRLELEPGDQVTAGDAVFTIEPAPAPALDVRTRDQARENLLAARARLEMARAEHHSRDVEARFAESEYLRQQQLFQRDIIADNVLEKALSDQQRSRAAEQAAAAAVEVARYEMENARAVLEVTEGTRVSAEDTLLSIQAPVSGVVLRRDRCCEGVIQAGEPVLEIGNLDQLEVQVDVLSMDAVRIAKGMRVLLERWGGGEDLEGRVRRVEPAGFKRVSALGVDEQRVPVQVEIISPRLQWQNLGDGFRIEARFVLWEEEEVLQIPTSALFRQADGWKVFTVENRRARLRAVDIGRRSGLSTQILSGLAAGELVITHPGDQVADGVRVNAQD</sequence>
<feature type="domain" description="YknX-like C-terminal permuted SH3-like" evidence="1">
    <location>
        <begin position="328"/>
        <end position="395"/>
    </location>
</feature>
<evidence type="ECO:0000313" key="2">
    <source>
        <dbReference type="EMBL" id="ADU65447.1"/>
    </source>
</evidence>
<dbReference type="AlphaFoldDB" id="E6W1R5"/>
<dbReference type="PANTHER" id="PTHR30469:SF15">
    <property type="entry name" value="HLYD FAMILY OF SECRETION PROTEINS"/>
    <property type="match status" value="1"/>
</dbReference>
<evidence type="ECO:0000259" key="1">
    <source>
        <dbReference type="Pfam" id="PF25989"/>
    </source>
</evidence>
<name>E6W1R5_DESIS</name>
<dbReference type="STRING" id="653733.Selin_0703"/>
<dbReference type="InParanoid" id="E6W1R5"/>
<dbReference type="HOGENOM" id="CLU_018816_14_5_0"/>
<dbReference type="Gene3D" id="2.40.30.170">
    <property type="match status" value="1"/>
</dbReference>
<dbReference type="GO" id="GO:0015562">
    <property type="term" value="F:efflux transmembrane transporter activity"/>
    <property type="evidence" value="ECO:0007669"/>
    <property type="project" value="TreeGrafter"/>
</dbReference>
<dbReference type="Gene3D" id="1.10.287.470">
    <property type="entry name" value="Helix hairpin bin"/>
    <property type="match status" value="1"/>
</dbReference>
<gene>
    <name evidence="2" type="ordered locus">Selin_0703</name>
</gene>
<dbReference type="EMBL" id="CP002432">
    <property type="protein sequence ID" value="ADU65447.1"/>
    <property type="molecule type" value="Genomic_DNA"/>
</dbReference>
<proteinExistence type="predicted"/>
<dbReference type="Gene3D" id="2.40.50.100">
    <property type="match status" value="1"/>
</dbReference>
<dbReference type="GO" id="GO:1990281">
    <property type="term" value="C:efflux pump complex"/>
    <property type="evidence" value="ECO:0007669"/>
    <property type="project" value="TreeGrafter"/>
</dbReference>
<evidence type="ECO:0000313" key="3">
    <source>
        <dbReference type="Proteomes" id="UP000002572"/>
    </source>
</evidence>
<dbReference type="RefSeq" id="WP_013505335.1">
    <property type="nucleotide sequence ID" value="NC_014836.1"/>
</dbReference>
<dbReference type="SUPFAM" id="SSF111369">
    <property type="entry name" value="HlyD-like secretion proteins"/>
    <property type="match status" value="1"/>
</dbReference>
<reference evidence="2 3" key="1">
    <citation type="submission" date="2010-12" db="EMBL/GenBank/DDBJ databases">
        <title>Complete sequence of Desulfurispirillum indicum S5.</title>
        <authorList>
            <consortium name="US DOE Joint Genome Institute"/>
            <person name="Lucas S."/>
            <person name="Copeland A."/>
            <person name="Lapidus A."/>
            <person name="Cheng J.-F."/>
            <person name="Goodwin L."/>
            <person name="Pitluck S."/>
            <person name="Chertkov O."/>
            <person name="Held B."/>
            <person name="Detter J.C."/>
            <person name="Han C."/>
            <person name="Tapia R."/>
            <person name="Land M."/>
            <person name="Hauser L."/>
            <person name="Kyrpides N."/>
            <person name="Ivanova N."/>
            <person name="Mikhailova N."/>
            <person name="Haggblom M."/>
            <person name="Rauschenbach I."/>
            <person name="Bini E."/>
            <person name="Woyke T."/>
        </authorList>
    </citation>
    <scope>NUCLEOTIDE SEQUENCE [LARGE SCALE GENOMIC DNA]</scope>
    <source>
        <strain evidence="3">ATCC BAA-1389 / DSM 22839 / S5</strain>
    </source>
</reference>
<keyword evidence="3" id="KW-1185">Reference proteome</keyword>
<dbReference type="PANTHER" id="PTHR30469">
    <property type="entry name" value="MULTIDRUG RESISTANCE PROTEIN MDTA"/>
    <property type="match status" value="1"/>
</dbReference>
<dbReference type="KEGG" id="din:Selin_0703"/>
<organism evidence="2 3">
    <name type="scientific">Desulfurispirillum indicum (strain ATCC BAA-1389 / DSM 22839 / S5)</name>
    <dbReference type="NCBI Taxonomy" id="653733"/>
    <lineage>
        <taxon>Bacteria</taxon>
        <taxon>Pseudomonadati</taxon>
        <taxon>Chrysiogenota</taxon>
        <taxon>Chrysiogenia</taxon>
        <taxon>Chrysiogenales</taxon>
        <taxon>Chrysiogenaceae</taxon>
        <taxon>Desulfurispirillum</taxon>
    </lineage>
</organism>
<dbReference type="InterPro" id="IPR058637">
    <property type="entry name" value="YknX-like_C"/>
</dbReference>
<dbReference type="OrthoDB" id="9791520at2"/>
<dbReference type="eggNOG" id="COG0845">
    <property type="taxonomic scope" value="Bacteria"/>
</dbReference>
<dbReference type="Proteomes" id="UP000002572">
    <property type="component" value="Chromosome"/>
</dbReference>
<dbReference type="Pfam" id="PF25989">
    <property type="entry name" value="YknX_C"/>
    <property type="match status" value="1"/>
</dbReference>
<accession>E6W1R5</accession>
<protein>
    <submittedName>
        <fullName evidence="2">Efflux transporter, RND family, MFP subunit</fullName>
    </submittedName>
</protein>